<feature type="region of interest" description="Disordered" evidence="1">
    <location>
        <begin position="440"/>
        <end position="459"/>
    </location>
</feature>
<evidence type="ECO:0000313" key="2">
    <source>
        <dbReference type="EMBL" id="KAK4187619.1"/>
    </source>
</evidence>
<feature type="compositionally biased region" description="Low complexity" evidence="1">
    <location>
        <begin position="478"/>
        <end position="487"/>
    </location>
</feature>
<dbReference type="AlphaFoldDB" id="A0AAN6WT54"/>
<feature type="region of interest" description="Disordered" evidence="1">
    <location>
        <begin position="397"/>
        <end position="418"/>
    </location>
</feature>
<reference evidence="2" key="1">
    <citation type="journal article" date="2023" name="Mol. Phylogenet. Evol.">
        <title>Genome-scale phylogeny and comparative genomics of the fungal order Sordariales.</title>
        <authorList>
            <person name="Hensen N."/>
            <person name="Bonometti L."/>
            <person name="Westerberg I."/>
            <person name="Brannstrom I.O."/>
            <person name="Guillou S."/>
            <person name="Cros-Aarteil S."/>
            <person name="Calhoun S."/>
            <person name="Haridas S."/>
            <person name="Kuo A."/>
            <person name="Mondo S."/>
            <person name="Pangilinan J."/>
            <person name="Riley R."/>
            <person name="LaButti K."/>
            <person name="Andreopoulos B."/>
            <person name="Lipzen A."/>
            <person name="Chen C."/>
            <person name="Yan M."/>
            <person name="Daum C."/>
            <person name="Ng V."/>
            <person name="Clum A."/>
            <person name="Steindorff A."/>
            <person name="Ohm R.A."/>
            <person name="Martin F."/>
            <person name="Silar P."/>
            <person name="Natvig D.O."/>
            <person name="Lalanne C."/>
            <person name="Gautier V."/>
            <person name="Ament-Velasquez S.L."/>
            <person name="Kruys A."/>
            <person name="Hutchinson M.I."/>
            <person name="Powell A.J."/>
            <person name="Barry K."/>
            <person name="Miller A.N."/>
            <person name="Grigoriev I.V."/>
            <person name="Debuchy R."/>
            <person name="Gladieux P."/>
            <person name="Hiltunen Thoren M."/>
            <person name="Johannesson H."/>
        </authorList>
    </citation>
    <scope>NUCLEOTIDE SEQUENCE</scope>
    <source>
        <strain evidence="2">PSN309</strain>
    </source>
</reference>
<evidence type="ECO:0000313" key="3">
    <source>
        <dbReference type="Proteomes" id="UP001302126"/>
    </source>
</evidence>
<organism evidence="2 3">
    <name type="scientific">Podospora australis</name>
    <dbReference type="NCBI Taxonomy" id="1536484"/>
    <lineage>
        <taxon>Eukaryota</taxon>
        <taxon>Fungi</taxon>
        <taxon>Dikarya</taxon>
        <taxon>Ascomycota</taxon>
        <taxon>Pezizomycotina</taxon>
        <taxon>Sordariomycetes</taxon>
        <taxon>Sordariomycetidae</taxon>
        <taxon>Sordariales</taxon>
        <taxon>Podosporaceae</taxon>
        <taxon>Podospora</taxon>
    </lineage>
</organism>
<evidence type="ECO:0000256" key="1">
    <source>
        <dbReference type="SAM" id="MobiDB-lite"/>
    </source>
</evidence>
<dbReference type="PANTHER" id="PTHR35391">
    <property type="entry name" value="C2H2-TYPE DOMAIN-CONTAINING PROTEIN-RELATED"/>
    <property type="match status" value="1"/>
</dbReference>
<dbReference type="EMBL" id="MU864399">
    <property type="protein sequence ID" value="KAK4187619.1"/>
    <property type="molecule type" value="Genomic_DNA"/>
</dbReference>
<feature type="region of interest" description="Disordered" evidence="1">
    <location>
        <begin position="472"/>
        <end position="506"/>
    </location>
</feature>
<feature type="compositionally biased region" description="Polar residues" evidence="1">
    <location>
        <begin position="400"/>
        <end position="416"/>
    </location>
</feature>
<feature type="region of interest" description="Disordered" evidence="1">
    <location>
        <begin position="536"/>
        <end position="625"/>
    </location>
</feature>
<gene>
    <name evidence="2" type="ORF">QBC35DRAFT_409984</name>
</gene>
<sequence length="986" mass="108926">MDDNHDDGNHLYNLACRCEELFDTPISGALKDQWSECQQRFAIWTSHLGVFARKSQSLDTRLRPVPDIQDLVARLLDILRRSLNQFVRSYSVPQQRLDLGTVTSLANIDSTLTRLSRLGVDIKQASRSRIDAKVNRFASVLDIRPFLTLSQVVVQALYPGAHESLKGHLSKTMIEIYTRIMYLRYRKDKLETRRPSKKSTPVSSLQTIGEDQETDVFAPQPEGAGDPLVVGTVTQCQPSASGKSMRSGPVSHSDLSTVDVKKIKLLLSPTPHESKFLNYRATSSIQIKQANYPQPSIPRNDNVFSCEWCADLFNKRETSESDWRRHVDKDLKPYKCISDRCPESHPCFTGFEEWLKHMHGHSQRWYQRAFPNPGWICAVCDHDEIYTSPQGLYSHLENSHPGQFSPSERQAISRQSVMERPRPRNECLLCCYTVEELEESDNGPANSATSKRHKEPLLEERNKMARMTLEMRNPDPHTAASESLDTSSDSDDESYRSRMKQSATAENSKMMARHIAAHLQVLMLLTIRLSSLSVDDVDSDDDEVNSYSVDINDSERSSESEMTDLISASAADTDVEMSDTHTLQLSDSDDEMAGADAPGADNSGSIPDAAVDLSDIPRPYDELDGENDPFLQKLVKSGAYQAHSKDPVPGASEPVIRIVSPPVEDKDADENIHKLEKSNGPYSYPDADVRIDNVILPKHMSRFKASSDGAVFKSRDPSCERERPLINLVLPSPPDSPLLSSSVPEINIVDADGHSIDIGSSPGTKELETSEVVGRDVPDSPATTVENRENLGRVVEISPTNAERSESGHSTAALAWGKLAAALAAGRLTSDVSTAEPEGESQPAPDEQIFSVTTTQYNDLTSSEFISASASQDADGMASASSIPTEKSSGIAPLVVGRSPGTGKSAVGNQDYAASSIEPPNPDHRHDELEEATTVPGPAAAFLGRRKRPRQFWYCSYCNEGPTSASNKLCQYCDRERTLDCRVVRE</sequence>
<proteinExistence type="predicted"/>
<dbReference type="PANTHER" id="PTHR35391:SF5">
    <property type="entry name" value="DUF6590 DOMAIN-CONTAINING PROTEIN"/>
    <property type="match status" value="1"/>
</dbReference>
<feature type="region of interest" description="Disordered" evidence="1">
    <location>
        <begin position="753"/>
        <end position="784"/>
    </location>
</feature>
<reference evidence="2" key="2">
    <citation type="submission" date="2023-05" db="EMBL/GenBank/DDBJ databases">
        <authorList>
            <consortium name="Lawrence Berkeley National Laboratory"/>
            <person name="Steindorff A."/>
            <person name="Hensen N."/>
            <person name="Bonometti L."/>
            <person name="Westerberg I."/>
            <person name="Brannstrom I.O."/>
            <person name="Guillou S."/>
            <person name="Cros-Aarteil S."/>
            <person name="Calhoun S."/>
            <person name="Haridas S."/>
            <person name="Kuo A."/>
            <person name="Mondo S."/>
            <person name="Pangilinan J."/>
            <person name="Riley R."/>
            <person name="Labutti K."/>
            <person name="Andreopoulos B."/>
            <person name="Lipzen A."/>
            <person name="Chen C."/>
            <person name="Yanf M."/>
            <person name="Daum C."/>
            <person name="Ng V."/>
            <person name="Clum A."/>
            <person name="Ohm R."/>
            <person name="Martin F."/>
            <person name="Silar P."/>
            <person name="Natvig D."/>
            <person name="Lalanne C."/>
            <person name="Gautier V."/>
            <person name="Ament-Velasquez S.L."/>
            <person name="Kruys A."/>
            <person name="Hutchinson M.I."/>
            <person name="Powell A.J."/>
            <person name="Barry K."/>
            <person name="Miller A.N."/>
            <person name="Grigoriev I.V."/>
            <person name="Debuchy R."/>
            <person name="Gladieux P."/>
            <person name="Thoren M.H."/>
            <person name="Johannesson H."/>
        </authorList>
    </citation>
    <scope>NUCLEOTIDE SEQUENCE</scope>
    <source>
        <strain evidence="2">PSN309</strain>
    </source>
</reference>
<feature type="region of interest" description="Disordered" evidence="1">
    <location>
        <begin position="830"/>
        <end position="850"/>
    </location>
</feature>
<dbReference type="Proteomes" id="UP001302126">
    <property type="component" value="Unassembled WGS sequence"/>
</dbReference>
<name>A0AAN6WT54_9PEZI</name>
<accession>A0AAN6WT54</accession>
<protein>
    <submittedName>
        <fullName evidence="2">Uncharacterized protein</fullName>
    </submittedName>
</protein>
<feature type="compositionally biased region" description="Basic and acidic residues" evidence="1">
    <location>
        <begin position="765"/>
        <end position="778"/>
    </location>
</feature>
<keyword evidence="3" id="KW-1185">Reference proteome</keyword>
<comment type="caution">
    <text evidence="2">The sequence shown here is derived from an EMBL/GenBank/DDBJ whole genome shotgun (WGS) entry which is preliminary data.</text>
</comment>